<comment type="caution">
    <text evidence="1">The sequence shown here is derived from an EMBL/GenBank/DDBJ whole genome shotgun (WGS) entry which is preliminary data.</text>
</comment>
<name>A0A011Q0A2_9PROT</name>
<sequence>MLSLKPITTITMATGTPLLRLAQAAGLFGEHPSSFPRG</sequence>
<dbReference type="STRING" id="1454003.AW10_00433"/>
<gene>
    <name evidence="1" type="ORF">AW10_00433</name>
</gene>
<dbReference type="PATRIC" id="fig|1454003.3.peg.447"/>
<organism evidence="1 2">
    <name type="scientific">Candidatus Accumulibacter appositus</name>
    <dbReference type="NCBI Taxonomy" id="1454003"/>
    <lineage>
        <taxon>Bacteria</taxon>
        <taxon>Pseudomonadati</taxon>
        <taxon>Pseudomonadota</taxon>
        <taxon>Betaproteobacteria</taxon>
        <taxon>Candidatus Accumulibacter</taxon>
    </lineage>
</organism>
<protein>
    <submittedName>
        <fullName evidence="1">Uncharacterized protein</fullName>
    </submittedName>
</protein>
<dbReference type="EMBL" id="JEMX01000010">
    <property type="protein sequence ID" value="EXI82647.1"/>
    <property type="molecule type" value="Genomic_DNA"/>
</dbReference>
<reference evidence="1 2" key="1">
    <citation type="submission" date="2014-02" db="EMBL/GenBank/DDBJ databases">
        <title>Expanding our view of genomic diversity in Candidatus Accumulibacter clades.</title>
        <authorList>
            <person name="Skennerton C.T."/>
            <person name="Barr J.J."/>
            <person name="Slater F.R."/>
            <person name="Bond P.L."/>
            <person name="Tyson G.W."/>
        </authorList>
    </citation>
    <scope>NUCLEOTIDE SEQUENCE [LARGE SCALE GENOMIC DNA]</scope>
    <source>
        <strain evidence="2">BA-92</strain>
    </source>
</reference>
<evidence type="ECO:0000313" key="2">
    <source>
        <dbReference type="Proteomes" id="UP000021816"/>
    </source>
</evidence>
<evidence type="ECO:0000313" key="1">
    <source>
        <dbReference type="EMBL" id="EXI82647.1"/>
    </source>
</evidence>
<accession>A0A011Q0A2</accession>
<proteinExistence type="predicted"/>
<dbReference type="Proteomes" id="UP000021816">
    <property type="component" value="Unassembled WGS sequence"/>
</dbReference>
<dbReference type="AlphaFoldDB" id="A0A011Q0A2"/>